<sequence length="113" mass="13177">MPHHATKAFTNSHILISKSKPKIPFKLHYHFLYPLTHQCIPVHFSRQPFHFSRSSTIIYTEEKRTHLLGDPWGDPSVIKSHKCPSSSVDDNDRRFLPRSIVFILPIFDIILMS</sequence>
<reference evidence="1 2" key="1">
    <citation type="journal article" date="2022" name="Nat. Ecol. Evol.">
        <title>A masculinizing supergene underlies an exaggerated male reproductive morph in a spider.</title>
        <authorList>
            <person name="Hendrickx F."/>
            <person name="De Corte Z."/>
            <person name="Sonet G."/>
            <person name="Van Belleghem S.M."/>
            <person name="Kostlbacher S."/>
            <person name="Vangestel C."/>
        </authorList>
    </citation>
    <scope>NUCLEOTIDE SEQUENCE [LARGE SCALE GENOMIC DNA]</scope>
    <source>
        <strain evidence="1">W744_W776</strain>
    </source>
</reference>
<comment type="caution">
    <text evidence="1">The sequence shown here is derived from an EMBL/GenBank/DDBJ whole genome shotgun (WGS) entry which is preliminary data.</text>
</comment>
<name>A0AAV6VWP1_9ARAC</name>
<keyword evidence="2" id="KW-1185">Reference proteome</keyword>
<protein>
    <submittedName>
        <fullName evidence="1">Uncharacterized protein</fullName>
    </submittedName>
</protein>
<evidence type="ECO:0000313" key="1">
    <source>
        <dbReference type="EMBL" id="KAG8200638.1"/>
    </source>
</evidence>
<proteinExistence type="predicted"/>
<organism evidence="1 2">
    <name type="scientific">Oedothorax gibbosus</name>
    <dbReference type="NCBI Taxonomy" id="931172"/>
    <lineage>
        <taxon>Eukaryota</taxon>
        <taxon>Metazoa</taxon>
        <taxon>Ecdysozoa</taxon>
        <taxon>Arthropoda</taxon>
        <taxon>Chelicerata</taxon>
        <taxon>Arachnida</taxon>
        <taxon>Araneae</taxon>
        <taxon>Araneomorphae</taxon>
        <taxon>Entelegynae</taxon>
        <taxon>Araneoidea</taxon>
        <taxon>Linyphiidae</taxon>
        <taxon>Erigoninae</taxon>
        <taxon>Oedothorax</taxon>
    </lineage>
</organism>
<accession>A0AAV6VWP1</accession>
<dbReference type="AlphaFoldDB" id="A0AAV6VWP1"/>
<gene>
    <name evidence="1" type="ORF">JTE90_022260</name>
</gene>
<evidence type="ECO:0000313" key="2">
    <source>
        <dbReference type="Proteomes" id="UP000827092"/>
    </source>
</evidence>
<dbReference type="Proteomes" id="UP000827092">
    <property type="component" value="Unassembled WGS sequence"/>
</dbReference>
<dbReference type="EMBL" id="JAFNEN010000014">
    <property type="protein sequence ID" value="KAG8200638.1"/>
    <property type="molecule type" value="Genomic_DNA"/>
</dbReference>